<evidence type="ECO:0000313" key="3">
    <source>
        <dbReference type="EMBL" id="NIF21343.1"/>
    </source>
</evidence>
<comment type="function">
    <text evidence="1">Required for efficient ubiquinone (coenzyme Q) biosynthesis. UbiK is probably an accessory factor of Ubi enzymes and facilitates ubiquinone biosynthesis by acting as an assembly factor, a targeting factor, or both.</text>
</comment>
<evidence type="ECO:0000313" key="4">
    <source>
        <dbReference type="Proteomes" id="UP001515683"/>
    </source>
</evidence>
<name>A0ABX0RA30_9GAMM</name>
<dbReference type="PANTHER" id="PTHR38040:SF1">
    <property type="entry name" value="UBIQUINONE BIOSYNTHESIS ACCESSORY FACTOR UBIK"/>
    <property type="match status" value="1"/>
</dbReference>
<sequence length="100" mass="11253">MIDTKKIEQVARQIHDAMPKGIREFGDDVEKKIRQVLQAQLTRMDLVNREEFDVQTQVLLRTREKLAALEQRLAQLESAQAAELRPAAAASAPAESDNAQ</sequence>
<evidence type="ECO:0000256" key="1">
    <source>
        <dbReference type="HAMAP-Rule" id="MF_02216"/>
    </source>
</evidence>
<proteinExistence type="inferred from homology"/>
<dbReference type="PANTHER" id="PTHR38040">
    <property type="entry name" value="UBIQUINONE BIOSYNTHESIS ACCESSORY FACTOR UBIK"/>
    <property type="match status" value="1"/>
</dbReference>
<protein>
    <recommendedName>
        <fullName evidence="1">Ubiquinone biosynthesis accessory factor UbiK</fullName>
    </recommendedName>
</protein>
<gene>
    <name evidence="1" type="primary">ubiK</name>
    <name evidence="3" type="ORF">F3J40_06960</name>
</gene>
<comment type="pathway">
    <text evidence="1">Cofactor biosynthesis; ubiquinone biosynthesis.</text>
</comment>
<dbReference type="EMBL" id="VWXF01000002">
    <property type="protein sequence ID" value="NIF21343.1"/>
    <property type="molecule type" value="Genomic_DNA"/>
</dbReference>
<dbReference type="InterPro" id="IPR007475">
    <property type="entry name" value="UbiK"/>
</dbReference>
<dbReference type="RefSeq" id="WP_167013237.1">
    <property type="nucleotide sequence ID" value="NZ_VWXF01000002.1"/>
</dbReference>
<dbReference type="NCBIfam" id="NF047835">
    <property type="entry name" value="UbiqAccUbiK"/>
    <property type="match status" value="1"/>
</dbReference>
<keyword evidence="4" id="KW-1185">Reference proteome</keyword>
<keyword evidence="1" id="KW-0963">Cytoplasm</keyword>
<comment type="similarity">
    <text evidence="1">Belongs to the UbiK family.</text>
</comment>
<accession>A0ABX0RA30</accession>
<dbReference type="HAMAP" id="MF_02216">
    <property type="entry name" value="UbiK"/>
    <property type="match status" value="1"/>
</dbReference>
<reference evidence="3 4" key="1">
    <citation type="journal article" date="2019" name="bioRxiv">
        <title>Bacteria contribute to plant secondary compound degradation in a generalist herbivore system.</title>
        <authorList>
            <person name="Francoeur C.B."/>
            <person name="Khadempour L."/>
            <person name="Moreira-Soto R.D."/>
            <person name="Gotting K."/>
            <person name="Book A.J."/>
            <person name="Pinto-Tomas A.A."/>
            <person name="Keefover-Ring K."/>
            <person name="Currie C.R."/>
        </authorList>
    </citation>
    <scope>NUCLEOTIDE SEQUENCE [LARGE SCALE GENOMIC DNA]</scope>
    <source>
        <strain evidence="3">Acro-835</strain>
    </source>
</reference>
<evidence type="ECO:0000256" key="2">
    <source>
        <dbReference type="SAM" id="MobiDB-lite"/>
    </source>
</evidence>
<organism evidence="3 4">
    <name type="scientific">Candidatus Pantoea multigeneris</name>
    <dbReference type="NCBI Taxonomy" id="2608357"/>
    <lineage>
        <taxon>Bacteria</taxon>
        <taxon>Pseudomonadati</taxon>
        <taxon>Pseudomonadota</taxon>
        <taxon>Gammaproteobacteria</taxon>
        <taxon>Enterobacterales</taxon>
        <taxon>Erwiniaceae</taxon>
        <taxon>Pantoea</taxon>
    </lineage>
</organism>
<comment type="caution">
    <text evidence="3">The sequence shown here is derived from an EMBL/GenBank/DDBJ whole genome shotgun (WGS) entry which is preliminary data.</text>
</comment>
<comment type="subcellular location">
    <subcellularLocation>
        <location evidence="1">Cytoplasm</location>
    </subcellularLocation>
</comment>
<dbReference type="Pfam" id="PF04380">
    <property type="entry name" value="BMFP"/>
    <property type="match status" value="1"/>
</dbReference>
<feature type="region of interest" description="Disordered" evidence="2">
    <location>
        <begin position="80"/>
        <end position="100"/>
    </location>
</feature>
<keyword evidence="1" id="KW-0831">Ubiquinone biosynthesis</keyword>
<dbReference type="Proteomes" id="UP001515683">
    <property type="component" value="Unassembled WGS sequence"/>
</dbReference>